<sequence length="331" mass="36353">MNQLRGKRVLVTGADGFIGSHLVERLARTGADVRAFCVYNSNGSYGWLDELDEALTESVEFRLGDVRDYRSVRDAVEGVDVVFHLAALIAIPYSYQAPRSFVDTNVNGTLNILEAAREEGRVRVINTSTSEVYGTPETVPITEHHPIRGQSPYAASKIGADQLCESYVRSFGVNAVTLRPFNTFGPRQSARAIIPTLLGQLLAGSTTVQVGNADPKRDFTYVEDTVEGFLRMALADVPAGTVLQLGTGHSISIADLFRECCEVLGVRAELVSDPARVRPRAGEVEILLSDPRQAKEKLGWQAEWSLGDGLKSTADWLRNRVDPARAMRYQR</sequence>
<gene>
    <name evidence="2" type="ORF">GCM10017566_37250</name>
</gene>
<dbReference type="Proteomes" id="UP000658656">
    <property type="component" value="Unassembled WGS sequence"/>
</dbReference>
<evidence type="ECO:0000259" key="1">
    <source>
        <dbReference type="Pfam" id="PF16363"/>
    </source>
</evidence>
<name>A0A8H9M5X4_9PSEU</name>
<dbReference type="GO" id="GO:0016831">
    <property type="term" value="F:carboxy-lyase activity"/>
    <property type="evidence" value="ECO:0007669"/>
    <property type="project" value="InterPro"/>
</dbReference>
<dbReference type="Gene3D" id="3.40.50.720">
    <property type="entry name" value="NAD(P)-binding Rossmann-like Domain"/>
    <property type="match status" value="1"/>
</dbReference>
<dbReference type="PANTHER" id="PTHR43000">
    <property type="entry name" value="DTDP-D-GLUCOSE 4,6-DEHYDRATASE-RELATED"/>
    <property type="match status" value="1"/>
</dbReference>
<dbReference type="SUPFAM" id="SSF51735">
    <property type="entry name" value="NAD(P)-binding Rossmann-fold domains"/>
    <property type="match status" value="1"/>
</dbReference>
<dbReference type="InterPro" id="IPR045869">
    <property type="entry name" value="Arna-like_SDR_e"/>
</dbReference>
<organism evidence="2 3">
    <name type="scientific">Amycolatopsis bartoniae</name>
    <dbReference type="NCBI Taxonomy" id="941986"/>
    <lineage>
        <taxon>Bacteria</taxon>
        <taxon>Bacillati</taxon>
        <taxon>Actinomycetota</taxon>
        <taxon>Actinomycetes</taxon>
        <taxon>Pseudonocardiales</taxon>
        <taxon>Pseudonocardiaceae</taxon>
        <taxon>Amycolatopsis</taxon>
    </lineage>
</organism>
<comment type="caution">
    <text evidence="2">The sequence shown here is derived from an EMBL/GenBank/DDBJ whole genome shotgun (WGS) entry which is preliminary data.</text>
</comment>
<dbReference type="InterPro" id="IPR036291">
    <property type="entry name" value="NAD(P)-bd_dom_sf"/>
</dbReference>
<accession>A0A8H9M5X4</accession>
<evidence type="ECO:0000313" key="2">
    <source>
        <dbReference type="EMBL" id="GHF60167.1"/>
    </source>
</evidence>
<evidence type="ECO:0000313" key="3">
    <source>
        <dbReference type="Proteomes" id="UP000658656"/>
    </source>
</evidence>
<reference evidence="2" key="1">
    <citation type="journal article" date="2014" name="Int. J. Syst. Evol. Microbiol.">
        <title>Complete genome sequence of Corynebacterium casei LMG S-19264T (=DSM 44701T), isolated from a smear-ripened cheese.</title>
        <authorList>
            <consortium name="US DOE Joint Genome Institute (JGI-PGF)"/>
            <person name="Walter F."/>
            <person name="Albersmeier A."/>
            <person name="Kalinowski J."/>
            <person name="Ruckert C."/>
        </authorList>
    </citation>
    <scope>NUCLEOTIDE SEQUENCE</scope>
    <source>
        <strain evidence="2">CGMCC 4.7679</strain>
    </source>
</reference>
<dbReference type="EMBL" id="BNAV01000004">
    <property type="protein sequence ID" value="GHF60167.1"/>
    <property type="molecule type" value="Genomic_DNA"/>
</dbReference>
<protein>
    <submittedName>
        <fullName evidence="2">UDP-glucose 4-epimerase</fullName>
    </submittedName>
</protein>
<proteinExistence type="predicted"/>
<dbReference type="InterPro" id="IPR016040">
    <property type="entry name" value="NAD(P)-bd_dom"/>
</dbReference>
<dbReference type="Pfam" id="PF16363">
    <property type="entry name" value="GDP_Man_Dehyd"/>
    <property type="match status" value="1"/>
</dbReference>
<dbReference type="CDD" id="cd05257">
    <property type="entry name" value="Arna_like_SDR_e"/>
    <property type="match status" value="1"/>
</dbReference>
<feature type="domain" description="NAD(P)-binding" evidence="1">
    <location>
        <begin position="10"/>
        <end position="312"/>
    </location>
</feature>
<dbReference type="RefSeq" id="WP_229880828.1">
    <property type="nucleotide sequence ID" value="NZ_BNAV01000004.1"/>
</dbReference>
<reference evidence="2" key="2">
    <citation type="submission" date="2020-09" db="EMBL/GenBank/DDBJ databases">
        <authorList>
            <person name="Sun Q."/>
            <person name="Zhou Y."/>
        </authorList>
    </citation>
    <scope>NUCLEOTIDE SEQUENCE</scope>
    <source>
        <strain evidence="2">CGMCC 4.7679</strain>
    </source>
</reference>
<keyword evidence="3" id="KW-1185">Reference proteome</keyword>
<dbReference type="AlphaFoldDB" id="A0A8H9M5X4"/>